<sequence length="325" mass="36276">MEDDAPVASTSYVGLLDDRGEGEGRTWSLKELKSKGFEVIKAAPHTTVPLVDTEHRVVGLVAYGDSSITQCTEEAAKLIRETRPAAVFTGKGIDNRRGNFGNLNAGVAHGGGRVRPQNIVNDEANAAVVDTLINSVPFQRLSGYATGIFKSWAPRLYKYCSTQFERLLSSDDSLIRIFDNSAMASAAFNFGPRTICVPHIDFGNLPFLWCWIWSLGWFNWKKGGHLVLWDFKLIIEFPPGTAIAIPSGVCRHGNTRIGKNETRYSFTQYSSGGNFRWVEHGFQTEEKYCASLTAQEAEEERVRKEERWEMGLNLFSTLEELGLHT</sequence>
<keyword evidence="2" id="KW-1185">Reference proteome</keyword>
<dbReference type="Proteomes" id="UP000772434">
    <property type="component" value="Unassembled WGS sequence"/>
</dbReference>
<reference evidence="1" key="1">
    <citation type="submission" date="2020-11" db="EMBL/GenBank/DDBJ databases">
        <authorList>
            <consortium name="DOE Joint Genome Institute"/>
            <person name="Ahrendt S."/>
            <person name="Riley R."/>
            <person name="Andreopoulos W."/>
            <person name="Labutti K."/>
            <person name="Pangilinan J."/>
            <person name="Ruiz-Duenas F.J."/>
            <person name="Barrasa J.M."/>
            <person name="Sanchez-Garcia M."/>
            <person name="Camarero S."/>
            <person name="Miyauchi S."/>
            <person name="Serrano A."/>
            <person name="Linde D."/>
            <person name="Babiker R."/>
            <person name="Drula E."/>
            <person name="Ayuso-Fernandez I."/>
            <person name="Pacheco R."/>
            <person name="Padilla G."/>
            <person name="Ferreira P."/>
            <person name="Barriuso J."/>
            <person name="Kellner H."/>
            <person name="Castanera R."/>
            <person name="Alfaro M."/>
            <person name="Ramirez L."/>
            <person name="Pisabarro A.G."/>
            <person name="Kuo A."/>
            <person name="Tritt A."/>
            <person name="Lipzen A."/>
            <person name="He G."/>
            <person name="Yan M."/>
            <person name="Ng V."/>
            <person name="Cullen D."/>
            <person name="Martin F."/>
            <person name="Rosso M.-N."/>
            <person name="Henrissat B."/>
            <person name="Hibbett D."/>
            <person name="Martinez A.T."/>
            <person name="Grigoriev I.V."/>
        </authorList>
    </citation>
    <scope>NUCLEOTIDE SEQUENCE</scope>
    <source>
        <strain evidence="1">AH 40177</strain>
    </source>
</reference>
<dbReference type="Gene3D" id="3.60.130.30">
    <property type="match status" value="1"/>
</dbReference>
<proteinExistence type="predicted"/>
<evidence type="ECO:0000313" key="1">
    <source>
        <dbReference type="EMBL" id="KAF9039560.1"/>
    </source>
</evidence>
<dbReference type="OrthoDB" id="3202607at2759"/>
<protein>
    <submittedName>
        <fullName evidence="1">Uncharacterized protein</fullName>
    </submittedName>
</protein>
<organism evidence="1 2">
    <name type="scientific">Rhodocollybia butyracea</name>
    <dbReference type="NCBI Taxonomy" id="206335"/>
    <lineage>
        <taxon>Eukaryota</taxon>
        <taxon>Fungi</taxon>
        <taxon>Dikarya</taxon>
        <taxon>Basidiomycota</taxon>
        <taxon>Agaricomycotina</taxon>
        <taxon>Agaricomycetes</taxon>
        <taxon>Agaricomycetidae</taxon>
        <taxon>Agaricales</taxon>
        <taxon>Marasmiineae</taxon>
        <taxon>Omphalotaceae</taxon>
        <taxon>Rhodocollybia</taxon>
    </lineage>
</organism>
<dbReference type="AlphaFoldDB" id="A0A9P5TXD0"/>
<comment type="caution">
    <text evidence="1">The sequence shown here is derived from an EMBL/GenBank/DDBJ whole genome shotgun (WGS) entry which is preliminary data.</text>
</comment>
<accession>A0A9P5TXD0</accession>
<name>A0A9P5TXD0_9AGAR</name>
<evidence type="ECO:0000313" key="2">
    <source>
        <dbReference type="Proteomes" id="UP000772434"/>
    </source>
</evidence>
<dbReference type="EMBL" id="JADNRY010000570">
    <property type="protein sequence ID" value="KAF9039560.1"/>
    <property type="molecule type" value="Genomic_DNA"/>
</dbReference>
<gene>
    <name evidence="1" type="ORF">BDP27DRAFT_1409458</name>
</gene>